<protein>
    <submittedName>
        <fullName evidence="14">4732_t:CDS:1</fullName>
    </submittedName>
</protein>
<keyword evidence="10" id="KW-0175">Coiled coil</keyword>
<dbReference type="SUPFAM" id="SSF48371">
    <property type="entry name" value="ARM repeat"/>
    <property type="match status" value="1"/>
</dbReference>
<evidence type="ECO:0000256" key="10">
    <source>
        <dbReference type="SAM" id="Coils"/>
    </source>
</evidence>
<feature type="repeat" description="WD" evidence="9">
    <location>
        <begin position="2746"/>
        <end position="2787"/>
    </location>
</feature>
<keyword evidence="12" id="KW-1133">Transmembrane helix</keyword>
<dbReference type="InterPro" id="IPR056150">
    <property type="entry name" value="WD40_CDC20-Fz"/>
</dbReference>
<dbReference type="InterPro" id="IPR032816">
    <property type="entry name" value="VTT_dom"/>
</dbReference>
<dbReference type="Pfam" id="PF20252">
    <property type="entry name" value="BIG2_C"/>
    <property type="match status" value="1"/>
</dbReference>
<feature type="repeat" description="WD" evidence="9">
    <location>
        <begin position="2533"/>
        <end position="2574"/>
    </location>
</feature>
<dbReference type="PROSITE" id="PS00678">
    <property type="entry name" value="WD_REPEATS_1"/>
    <property type="match status" value="1"/>
</dbReference>
<keyword evidence="5" id="KW-0677">Repeat</keyword>
<dbReference type="Pfam" id="PF09324">
    <property type="entry name" value="Sec7-like_HDS"/>
    <property type="match status" value="1"/>
</dbReference>
<evidence type="ECO:0000256" key="9">
    <source>
        <dbReference type="PROSITE-ProRule" id="PRU00221"/>
    </source>
</evidence>
<dbReference type="SMART" id="SM00320">
    <property type="entry name" value="WD40"/>
    <property type="match status" value="7"/>
</dbReference>
<keyword evidence="6" id="KW-0653">Protein transport</keyword>
<feature type="transmembrane region" description="Helical" evidence="12">
    <location>
        <begin position="85"/>
        <end position="112"/>
    </location>
</feature>
<keyword evidence="15" id="KW-1185">Reference proteome</keyword>
<feature type="compositionally biased region" description="Basic and acidic residues" evidence="11">
    <location>
        <begin position="293"/>
        <end position="323"/>
    </location>
</feature>
<feature type="repeat" description="WD" evidence="9">
    <location>
        <begin position="2616"/>
        <end position="2657"/>
    </location>
</feature>
<dbReference type="InterPro" id="IPR032691">
    <property type="entry name" value="Mon2/Sec7/BIG1-like_HUS"/>
</dbReference>
<dbReference type="InterPro" id="IPR015403">
    <property type="entry name" value="Mon2/Sec7/BIG1-like_HDS"/>
</dbReference>
<keyword evidence="12" id="KW-0812">Transmembrane</keyword>
<dbReference type="GO" id="GO:0015031">
    <property type="term" value="P:protein transport"/>
    <property type="evidence" value="ECO:0007669"/>
    <property type="project" value="UniProtKB-KW"/>
</dbReference>
<dbReference type="Pfam" id="PF01369">
    <property type="entry name" value="Sec7"/>
    <property type="match status" value="1"/>
</dbReference>
<comment type="subcellular location">
    <subcellularLocation>
        <location evidence="8">Cytoplasmic vesicle</location>
        <location evidence="8">COPI-coated vesicle membrane</location>
    </subcellularLocation>
</comment>
<reference evidence="14" key="1">
    <citation type="submission" date="2021-06" db="EMBL/GenBank/DDBJ databases">
        <authorList>
            <person name="Kallberg Y."/>
            <person name="Tangrot J."/>
            <person name="Rosling A."/>
        </authorList>
    </citation>
    <scope>NUCLEOTIDE SEQUENCE</scope>
    <source>
        <strain evidence="14">MT106</strain>
    </source>
</reference>
<feature type="region of interest" description="Disordered" evidence="11">
    <location>
        <begin position="2283"/>
        <end position="2335"/>
    </location>
</feature>
<dbReference type="InterPro" id="IPR036322">
    <property type="entry name" value="WD40_repeat_dom_sf"/>
</dbReference>
<dbReference type="InterPro" id="IPR000904">
    <property type="entry name" value="Sec7_dom"/>
</dbReference>
<evidence type="ECO:0000256" key="5">
    <source>
        <dbReference type="ARBA" id="ARBA00022737"/>
    </source>
</evidence>
<feature type="compositionally biased region" description="Polar residues" evidence="11">
    <location>
        <begin position="2302"/>
        <end position="2335"/>
    </location>
</feature>
<accession>A0A9N8UX54</accession>
<evidence type="ECO:0000256" key="12">
    <source>
        <dbReference type="SAM" id="Phobius"/>
    </source>
</evidence>
<dbReference type="InterPro" id="IPR032629">
    <property type="entry name" value="DCB_dom"/>
</dbReference>
<keyword evidence="3" id="KW-0963">Cytoplasm</keyword>
<dbReference type="InterPro" id="IPR023394">
    <property type="entry name" value="Sec7_C_sf"/>
</dbReference>
<dbReference type="PROSITE" id="PS50190">
    <property type="entry name" value="SEC7"/>
    <property type="match status" value="1"/>
</dbReference>
<organism evidence="14 15">
    <name type="scientific">Ambispora gerdemannii</name>
    <dbReference type="NCBI Taxonomy" id="144530"/>
    <lineage>
        <taxon>Eukaryota</taxon>
        <taxon>Fungi</taxon>
        <taxon>Fungi incertae sedis</taxon>
        <taxon>Mucoromycota</taxon>
        <taxon>Glomeromycotina</taxon>
        <taxon>Glomeromycetes</taxon>
        <taxon>Archaeosporales</taxon>
        <taxon>Ambisporaceae</taxon>
        <taxon>Ambispora</taxon>
    </lineage>
</organism>
<feature type="compositionally biased region" description="Low complexity" evidence="11">
    <location>
        <begin position="324"/>
        <end position="337"/>
    </location>
</feature>
<dbReference type="FunFam" id="1.10.1000.11:FF:000003">
    <property type="entry name" value="Brefeldin A-inhibited guanine nucleotide-exchange protein 1"/>
    <property type="match status" value="1"/>
</dbReference>
<feature type="region of interest" description="Disordered" evidence="11">
    <location>
        <begin position="416"/>
        <end position="444"/>
    </location>
</feature>
<dbReference type="CDD" id="cd00200">
    <property type="entry name" value="WD40"/>
    <property type="match status" value="1"/>
</dbReference>
<evidence type="ECO:0000256" key="7">
    <source>
        <dbReference type="ARBA" id="ARBA00023136"/>
    </source>
</evidence>
<feature type="compositionally biased region" description="Low complexity" evidence="11">
    <location>
        <begin position="2285"/>
        <end position="2296"/>
    </location>
</feature>
<feature type="region of interest" description="Disordered" evidence="11">
    <location>
        <begin position="273"/>
        <end position="359"/>
    </location>
</feature>
<dbReference type="InterPro" id="IPR001680">
    <property type="entry name" value="WD40_rpt"/>
</dbReference>
<feature type="domain" description="SEC7" evidence="13">
    <location>
        <begin position="1085"/>
        <end position="1272"/>
    </location>
</feature>
<name>A0A9N8UX54_9GLOM</name>
<feature type="region of interest" description="Disordered" evidence="11">
    <location>
        <begin position="2785"/>
        <end position="2807"/>
    </location>
</feature>
<dbReference type="Gene3D" id="2.130.10.10">
    <property type="entry name" value="YVTN repeat-like/Quinoprotein amine dehydrogenase"/>
    <property type="match status" value="1"/>
</dbReference>
<evidence type="ECO:0000256" key="4">
    <source>
        <dbReference type="ARBA" id="ARBA00022574"/>
    </source>
</evidence>
<dbReference type="PANTHER" id="PTHR10663:SF375">
    <property type="entry name" value="LD29171P"/>
    <property type="match status" value="1"/>
</dbReference>
<keyword evidence="2" id="KW-0813">Transport</keyword>
<dbReference type="PROSITE" id="PS50294">
    <property type="entry name" value="WD_REPEATS_REGION"/>
    <property type="match status" value="3"/>
</dbReference>
<dbReference type="Pfam" id="PF16213">
    <property type="entry name" value="DCB"/>
    <property type="match status" value="1"/>
</dbReference>
<proteinExistence type="inferred from homology"/>
<dbReference type="GO" id="GO:0032012">
    <property type="term" value="P:regulation of ARF protein signal transduction"/>
    <property type="evidence" value="ECO:0007669"/>
    <property type="project" value="InterPro"/>
</dbReference>
<dbReference type="PROSITE" id="PS50082">
    <property type="entry name" value="WD_REPEATS_2"/>
    <property type="match status" value="3"/>
</dbReference>
<gene>
    <name evidence="14" type="ORF">AGERDE_LOCUS310</name>
</gene>
<dbReference type="FunFam" id="2.130.10.10:FF:000098">
    <property type="entry name" value="WD repeat-containing protein slp1"/>
    <property type="match status" value="1"/>
</dbReference>
<sequence length="2807" mass="315651">MSVSVSVSVPIKVVPPNQISLIPSIIKFVVLFSISAGLVYITLQNFLPAKGNVDFHFPRTYKDMSQLYKALVTGKGQDDLKVIMCYALTYIFLQSFAIPGSVMLSVLGGMLWGSWKALPIVCFCAATGASICYLISLHLGQVFVQKYLSSRMIVWNKQLEEERQHLFSYIVFVRVAPFFPNWFVNVASPHLDVGLNVFFWATLFDETRTSLILCRIAMSILQGALEKLLAEAKSTKQKELQAQCTAALENLHQEIDTKSKEIVQKRLEHAAKLKNTSDTDNSTVVNAATSSISEKDTGKAEERESVEGAKKEITENNEEKFSENRNSNNTTNSSNESLVIVQPTRTPELESPRSRSSVSSALFIRPSEDLPKIMMDNYWQPFRLACSASMPVQVRVAALDSLQKLIAHGLLKGSTPIAPPKNAQIKKDRRSDENTHNKQSRFSESNDLNSLDVTSFESEAPVVEGIPHVTPSNFPNPARLIDDVVHTICVGFVGPHLDQTVQLQILKVLLTVVTSETCQVHGISLLKVIQTTCNIYCFSKNPIHQATAKGELTQMANLIVSRCEDYAVDVTNYENQKKEENNKSIGNSKAAAIEESKLTNGFKNMHVNNGIKAETSLNPNINNGITEWEEAIDSPSTSEEFQEPYVHEPDLNSDNSPNSKTITKTNESHIVTPTDDKFDEKIIQNNQPKNLTISSDKKIEHLTLSQDKEAPIEKVQISKISSDSGSSKDSDTEKLVNLAQEYTQKSLLTPKTDLSIKILPVSAESKKNIKTPNPAIPTRSHFNVLRKDLYLTFRLFCRLSMRIEANSNPYNEEISIRGRALVLELILSMLDNSGLVFRGEEVYVNLIRQSLCVSLSQNGVSSNEQLFELSLSIFLLLLRYYAAPLKAELEVLFSEIYLRFLDMSNASYKQKQMVLQGLMKLCANPQTLVDLYLNYDCDISMASLFERIVNALSRVAQGRSKNTSGSAMGSIIGAHASGLLLENRADLAALHEKKLKVRGLKCLVTIIQSLVEWCKDLDGNNSSGDQEPQIQQNREKSPEITEDKIPVIFSKHPLLNVSMKSFTLLHANTSNVSVGTNDSDDHPAQYQEIMSRKQTLQTGIRLFNTKPQKGLQFLTENNFCKNDTNDIVSFLVTTPGLNKAAIGEYLGESDSEAIKVMHAFVDRMDFTGLGFVDSLRSFLQTFRLPGESQKISRIMEKFADRYCETNPDIFANADTAYTLAYSVIMLNTDQHSAQVKRRMDKSEFIKNNRGINNNTDLPQEFLGAMFDDIANNEIVLEDEQISEVAKAAINIANERERQELYDREISQMQKKSHALLSNRQTQKNTIWRSGSHSDHVKPMFAVACWPVMATLSLVFEESENTSSTSNKVNEFAQANSEAVELCLDGFMGAIRISSVFRMDVERDAFVSSLAKLTGLNHVDEMRSKNVAAIRTLLSAASSYGEGLQKSWFIVLKTISTMERYQLIDSTTSSVSYYSDGNFSGLDYSPSRNNPTISNGQNTISTLTVSVPPLPRPSINTTRRGSLGGLMREFQSQSTIVAIDRVFTNSVSLSSDAIVYFLNALCAVSLEEVDSSVTNPRMYSLQRIVEIAYYNMSRIRFEWTQIWKILQPHFNTVGCHPNQIVATFSIDSLRQLGMKFLERDELAHYNAQCEFIKPFEHIIKNTPSGGIHDLIISSLIQMISARATNIKSGWKSIFIVFGRAASDENPHLVDNAFSVIRLVYRQHLDLIGPAFGEYVNCLVEFAFNAREENIINESIRMMQSCLKSLVKDLEGSDKSEKDTPLSSPSFPLEKKKYQHIEEEQFFLKWFPVILGLSRLIVDHASLATRNKALEALFDTLKSNGHLFETSYWNKILRNAILPIFEDLKEVVPSSQSQQVNVESKKYEATYEIWIQTTRLMAEIYARFQETFVSDTEYIVKLLSLLIAMLKRKHEKLGQTAIRCFHNIIVRNGARFDAKHWEIVTKTLEDIYKQTTPNEFFEVEFINSIENNDRRSEGPNTKGVIGGGALVPSNTLGNVDKSKDSISPTSQHDKQKPPMSKVNEDILYALNKCSAQLVLIQSVKELVLSHAATPWSNENVHFLTQMPAACRNRWLRCLYNSYKFAHEFNARHDLRHALWKSGYVEKMPNLAMQETLSLSVFLQILFDLYRTIGDDDPELLPPLIEKSINVLERFISIMTDPSVHNQPRELTTWSPLVITLLKELCVTSWDVNREDDVDSEDGVIGSKEGQSVKKVPRLLRLRKRIPDFYKLTIKMIGIDKVDVRVAIQEFLEKVGNDFVKLATPKIPHSLPSPNHISSPSGSSRKRTPNSSRTYRLNTTPIRNRSGKSTISTISNHTTPSSSISAFPHGVAINSFFKSTKRKSPKSIVRKEVLKLHVVEKDWIGGPAKTPTKKKFKSDRFIPNREAMDETSTQFNITYRESGTDQTINSTDLAYQSELARACGIAIDKRILAFNVNPPPKERADLAQNYNRPLRSSNENYKKRRILKVPERVLDAPGMKDDYYLNLLDWSCKNMLAIGLDKNVYIWNADTGNVTSIGENSNADDYVASLSWSSDGEHLAIGMSDGDAQIWDVSKAQKIRSMLGHSARVAALSWRNFILSSGCKDGSIWNHDIRIAEHRVNELSGHRDEICGLKWRSDGLQLASGGNDNRVNIWDCRSSLPKYTKEVHVAAVKAIAWCPWQTNLLASGGGSHDRNIHFWNTNNGNRLQSINTGSQVTSIVWSREYKELLTTHGFPDNNLAIWAYPSLQRIENIKAHDTRVLHSTLSPDGQFVATASSDENLKFWKIFESRGKSTRTKNSEKQNNGTLENNSTIR</sequence>
<dbReference type="Proteomes" id="UP000789831">
    <property type="component" value="Unassembled WGS sequence"/>
</dbReference>
<dbReference type="GO" id="GO:0030663">
    <property type="term" value="C:COPI-coated vesicle membrane"/>
    <property type="evidence" value="ECO:0007669"/>
    <property type="project" value="UniProtKB-SubCell"/>
</dbReference>
<feature type="compositionally biased region" description="Basic and acidic residues" evidence="11">
    <location>
        <begin position="425"/>
        <end position="436"/>
    </location>
</feature>
<evidence type="ECO:0000313" key="14">
    <source>
        <dbReference type="EMBL" id="CAG8434119.1"/>
    </source>
</evidence>
<dbReference type="Pfam" id="PF24807">
    <property type="entry name" value="WD40_CDC20-Fz"/>
    <property type="match status" value="1"/>
</dbReference>
<keyword evidence="4 9" id="KW-0853">WD repeat</keyword>
<dbReference type="OrthoDB" id="18431at2759"/>
<dbReference type="EMBL" id="CAJVPL010000015">
    <property type="protein sequence ID" value="CAG8434119.1"/>
    <property type="molecule type" value="Genomic_DNA"/>
</dbReference>
<dbReference type="GO" id="GO:0031145">
    <property type="term" value="P:anaphase-promoting complex-dependent catabolic process"/>
    <property type="evidence" value="ECO:0007669"/>
    <property type="project" value="UniProtKB-ARBA"/>
</dbReference>
<evidence type="ECO:0000256" key="6">
    <source>
        <dbReference type="ARBA" id="ARBA00022927"/>
    </source>
</evidence>
<dbReference type="SMART" id="SM00222">
    <property type="entry name" value="Sec7"/>
    <property type="match status" value="1"/>
</dbReference>
<dbReference type="InterPro" id="IPR046455">
    <property type="entry name" value="Sec7/BIG1-like_C"/>
</dbReference>
<keyword evidence="7 12" id="KW-0472">Membrane</keyword>
<evidence type="ECO:0000256" key="8">
    <source>
        <dbReference type="ARBA" id="ARBA00060451"/>
    </source>
</evidence>
<evidence type="ECO:0000256" key="2">
    <source>
        <dbReference type="ARBA" id="ARBA00022448"/>
    </source>
</evidence>
<dbReference type="FunFam" id="1.10.220.20:FF:000002">
    <property type="entry name" value="Brefeldin A-inhibited guanine nucleotide-exchange protein 1"/>
    <property type="match status" value="1"/>
</dbReference>
<dbReference type="GO" id="GO:0005085">
    <property type="term" value="F:guanyl-nucleotide exchange factor activity"/>
    <property type="evidence" value="ECO:0007669"/>
    <property type="project" value="InterPro"/>
</dbReference>
<evidence type="ECO:0000256" key="11">
    <source>
        <dbReference type="SAM" id="MobiDB-lite"/>
    </source>
</evidence>
<feature type="transmembrane region" description="Helical" evidence="12">
    <location>
        <begin position="20"/>
        <end position="43"/>
    </location>
</feature>
<comment type="caution">
    <text evidence="14">The sequence shown here is derived from an EMBL/GenBank/DDBJ whole genome shotgun (WGS) entry which is preliminary data.</text>
</comment>
<dbReference type="SUPFAM" id="SSF50978">
    <property type="entry name" value="WD40 repeat-like"/>
    <property type="match status" value="1"/>
</dbReference>
<dbReference type="CDD" id="cd00171">
    <property type="entry name" value="Sec7"/>
    <property type="match status" value="1"/>
</dbReference>
<dbReference type="InterPro" id="IPR035999">
    <property type="entry name" value="Sec7_dom_sf"/>
</dbReference>
<evidence type="ECO:0000313" key="15">
    <source>
        <dbReference type="Proteomes" id="UP000789831"/>
    </source>
</evidence>
<feature type="coiled-coil region" evidence="10">
    <location>
        <begin position="218"/>
        <end position="268"/>
    </location>
</feature>
<feature type="compositionally biased region" description="Polar residues" evidence="11">
    <location>
        <begin position="2794"/>
        <end position="2807"/>
    </location>
</feature>
<dbReference type="Gene3D" id="1.10.1000.11">
    <property type="entry name" value="Arf Nucleotide-binding Site Opener,domain 2"/>
    <property type="match status" value="1"/>
</dbReference>
<dbReference type="SUPFAM" id="SSF48425">
    <property type="entry name" value="Sec7 domain"/>
    <property type="match status" value="1"/>
</dbReference>
<dbReference type="InterPro" id="IPR019775">
    <property type="entry name" value="WD40_repeat_CS"/>
</dbReference>
<evidence type="ECO:0000256" key="3">
    <source>
        <dbReference type="ARBA" id="ARBA00022490"/>
    </source>
</evidence>
<dbReference type="PANTHER" id="PTHR10663">
    <property type="entry name" value="GUANYL-NUCLEOTIDE EXCHANGE FACTOR"/>
    <property type="match status" value="1"/>
</dbReference>
<dbReference type="Gene3D" id="1.10.220.20">
    <property type="match status" value="1"/>
</dbReference>
<feature type="transmembrane region" description="Helical" evidence="12">
    <location>
        <begin position="118"/>
        <end position="144"/>
    </location>
</feature>
<feature type="compositionally biased region" description="Polar residues" evidence="11">
    <location>
        <begin position="278"/>
        <end position="292"/>
    </location>
</feature>
<evidence type="ECO:0000256" key="1">
    <source>
        <dbReference type="ARBA" id="ARBA00006445"/>
    </source>
</evidence>
<dbReference type="Pfam" id="PF09335">
    <property type="entry name" value="VTT_dom"/>
    <property type="match status" value="1"/>
</dbReference>
<comment type="similarity">
    <text evidence="1">Belongs to the WD repeat CDC20/Fizzy family.</text>
</comment>
<dbReference type="InterPro" id="IPR016024">
    <property type="entry name" value="ARM-type_fold"/>
</dbReference>
<evidence type="ECO:0000259" key="13">
    <source>
        <dbReference type="PROSITE" id="PS50190"/>
    </source>
</evidence>
<dbReference type="InterPro" id="IPR015943">
    <property type="entry name" value="WD40/YVTN_repeat-like_dom_sf"/>
</dbReference>
<feature type="region of interest" description="Disordered" evidence="11">
    <location>
        <begin position="1986"/>
        <end position="2033"/>
    </location>
</feature>
<dbReference type="Pfam" id="PF12783">
    <property type="entry name" value="Sec7-like_HUS"/>
    <property type="match status" value="1"/>
</dbReference>